<evidence type="ECO:0000259" key="1">
    <source>
        <dbReference type="Pfam" id="PF17733"/>
    </source>
</evidence>
<dbReference type="InterPro" id="IPR040554">
    <property type="entry name" value="KPWE_PEX14_dom"/>
</dbReference>
<comment type="caution">
    <text evidence="2">The sequence shown here is derived from an EMBL/GenBank/DDBJ whole genome shotgun (WGS) entry which is preliminary data.</text>
</comment>
<dbReference type="STRING" id="154538.A0A1M2VW74"/>
<proteinExistence type="predicted"/>
<sequence>MLSFAQLKALIEQGRTDEIPNNKTIPNVLSVRRITFLPCHATHSWHVLQSAPPSESTVVPPKKPWER</sequence>
<dbReference type="OrthoDB" id="9936937at2759"/>
<keyword evidence="3" id="KW-1185">Reference proteome</keyword>
<gene>
    <name evidence="2" type="ORF">TRAPUB_11578</name>
</gene>
<dbReference type="EMBL" id="MNAD01000561">
    <property type="protein sequence ID" value="OJT11859.1"/>
    <property type="molecule type" value="Genomic_DNA"/>
</dbReference>
<dbReference type="AlphaFoldDB" id="A0A1M2VW74"/>
<name>A0A1M2VW74_TRAPU</name>
<evidence type="ECO:0000313" key="2">
    <source>
        <dbReference type="EMBL" id="OJT11859.1"/>
    </source>
</evidence>
<feature type="domain" description="Peroxisomal membrane protein PEX14-like KPWE" evidence="1">
    <location>
        <begin position="2"/>
        <end position="30"/>
    </location>
</feature>
<organism evidence="2 3">
    <name type="scientific">Trametes pubescens</name>
    <name type="common">White-rot fungus</name>
    <dbReference type="NCBI Taxonomy" id="154538"/>
    <lineage>
        <taxon>Eukaryota</taxon>
        <taxon>Fungi</taxon>
        <taxon>Dikarya</taxon>
        <taxon>Basidiomycota</taxon>
        <taxon>Agaricomycotina</taxon>
        <taxon>Agaricomycetes</taxon>
        <taxon>Polyporales</taxon>
        <taxon>Polyporaceae</taxon>
        <taxon>Trametes</taxon>
    </lineage>
</organism>
<evidence type="ECO:0000313" key="3">
    <source>
        <dbReference type="Proteomes" id="UP000184267"/>
    </source>
</evidence>
<reference evidence="2 3" key="1">
    <citation type="submission" date="2016-10" db="EMBL/GenBank/DDBJ databases">
        <title>Genome sequence of the basidiomycete white-rot fungus Trametes pubescens.</title>
        <authorList>
            <person name="Makela M.R."/>
            <person name="Granchi Z."/>
            <person name="Peng M."/>
            <person name="De Vries R.P."/>
            <person name="Grigoriev I."/>
            <person name="Riley R."/>
            <person name="Hilden K."/>
        </authorList>
    </citation>
    <scope>NUCLEOTIDE SEQUENCE [LARGE SCALE GENOMIC DNA]</scope>
    <source>
        <strain evidence="2 3">FBCC735</strain>
    </source>
</reference>
<accession>A0A1M2VW74</accession>
<dbReference type="Proteomes" id="UP000184267">
    <property type="component" value="Unassembled WGS sequence"/>
</dbReference>
<protein>
    <recommendedName>
        <fullName evidence="1">Peroxisomal membrane protein PEX14-like KPWE domain-containing protein</fullName>
    </recommendedName>
</protein>
<dbReference type="Pfam" id="PF17733">
    <property type="entry name" value="KPWE_dom"/>
    <property type="match status" value="1"/>
</dbReference>